<dbReference type="InterPro" id="IPR055797">
    <property type="entry name" value="DUF7373"/>
</dbReference>
<feature type="signal peptide" evidence="1">
    <location>
        <begin position="1"/>
        <end position="24"/>
    </location>
</feature>
<evidence type="ECO:0000313" key="5">
    <source>
        <dbReference type="Proteomes" id="UP001336020"/>
    </source>
</evidence>
<dbReference type="Pfam" id="PF24088">
    <property type="entry name" value="DUF7373"/>
    <property type="match status" value="1"/>
</dbReference>
<feature type="domain" description="DUF7373" evidence="2">
    <location>
        <begin position="69"/>
        <end position="263"/>
    </location>
</feature>
<name>A0ABU7LIH5_9NOCA</name>
<protein>
    <submittedName>
        <fullName evidence="4">Uncharacterized protein</fullName>
    </submittedName>
</protein>
<evidence type="ECO:0000259" key="3">
    <source>
        <dbReference type="Pfam" id="PF24092"/>
    </source>
</evidence>
<comment type="caution">
    <text evidence="4">The sequence shown here is derived from an EMBL/GenBank/DDBJ whole genome shotgun (WGS) entry which is preliminary data.</text>
</comment>
<dbReference type="EMBL" id="JAUTXY010000017">
    <property type="protein sequence ID" value="MEE2061343.1"/>
    <property type="molecule type" value="Genomic_DNA"/>
</dbReference>
<evidence type="ECO:0000259" key="2">
    <source>
        <dbReference type="Pfam" id="PF24088"/>
    </source>
</evidence>
<proteinExistence type="predicted"/>
<dbReference type="PROSITE" id="PS51257">
    <property type="entry name" value="PROKAR_LIPOPROTEIN"/>
    <property type="match status" value="1"/>
</dbReference>
<dbReference type="RefSeq" id="WP_330136498.1">
    <property type="nucleotide sequence ID" value="NZ_JAUTXY010000017.1"/>
</dbReference>
<dbReference type="Pfam" id="PF24092">
    <property type="entry name" value="DUF7373_C"/>
    <property type="match status" value="1"/>
</dbReference>
<gene>
    <name evidence="4" type="ORF">Q7514_27835</name>
</gene>
<accession>A0ABU7LIH5</accession>
<sequence length="429" mass="45369">MRTPRTLLAVTAVALTLAGCSASADGTAVAEGESTGTSTEAAELDVAALDTGEYNVEPRDFVAEGQLAGDFGPAVEGQRMAEFVIHPYTIDPILVSGGGMATGVGVGGIGKVLSGGGADDVAKSFGVITGFGSFASTDDNSRQLGVAVWRFPDEESATQAAAALHQNALAPEDDGFSAGPSTPASLPQSPDTLATTYYWDGIDTASMSTFTARGPHVVYTYTSSEENDVAWNTETTTRAVEQQLPLIEQFPFTPTDEIESLPVDLDKVLARAVGFTENEYARNSDTAVYGPLGWLHFDSHPAETAEIFEATGTDRVALANSTVYRTSGPDEAKELQQAFVEQTLDTYPDLAEEPAPQAIPDTICLSGDNADGRMMTCMMTYGPYLSQTTGFRSVGNTDPDSDTLRTMPQRVAAQYVKFVRAEEKGLGEN</sequence>
<dbReference type="InterPro" id="IPR056463">
    <property type="entry name" value="DUF7373_C"/>
</dbReference>
<evidence type="ECO:0000313" key="4">
    <source>
        <dbReference type="EMBL" id="MEE2061343.1"/>
    </source>
</evidence>
<evidence type="ECO:0000256" key="1">
    <source>
        <dbReference type="SAM" id="SignalP"/>
    </source>
</evidence>
<feature type="domain" description="DUF7373" evidence="3">
    <location>
        <begin position="269"/>
        <end position="416"/>
    </location>
</feature>
<dbReference type="Proteomes" id="UP001336020">
    <property type="component" value="Unassembled WGS sequence"/>
</dbReference>
<keyword evidence="5" id="KW-1185">Reference proteome</keyword>
<feature type="chain" id="PRO_5046316486" evidence="1">
    <location>
        <begin position="25"/>
        <end position="429"/>
    </location>
</feature>
<keyword evidence="1" id="KW-0732">Signal</keyword>
<reference evidence="4 5" key="1">
    <citation type="submission" date="2023-07" db="EMBL/GenBank/DDBJ databases">
        <authorList>
            <person name="Girao M."/>
            <person name="Carvalho M.F."/>
        </authorList>
    </citation>
    <scope>NUCLEOTIDE SEQUENCE [LARGE SCALE GENOMIC DNA]</scope>
    <source>
        <strain evidence="4 5">YIM65754</strain>
    </source>
</reference>
<organism evidence="4 5">
    <name type="scientific">Rhodococcus artemisiae</name>
    <dbReference type="NCBI Taxonomy" id="714159"/>
    <lineage>
        <taxon>Bacteria</taxon>
        <taxon>Bacillati</taxon>
        <taxon>Actinomycetota</taxon>
        <taxon>Actinomycetes</taxon>
        <taxon>Mycobacteriales</taxon>
        <taxon>Nocardiaceae</taxon>
        <taxon>Rhodococcus</taxon>
    </lineage>
</organism>